<dbReference type="Proteomes" id="UP000267049">
    <property type="component" value="Unassembled WGS sequence"/>
</dbReference>
<accession>A0A3M8SU92</accession>
<organism evidence="1 2">
    <name type="scientific">Montanilutibacter psychrotolerans</name>
    <dbReference type="NCBI Taxonomy" id="1327343"/>
    <lineage>
        <taxon>Bacteria</taxon>
        <taxon>Pseudomonadati</taxon>
        <taxon>Pseudomonadota</taxon>
        <taxon>Gammaproteobacteria</taxon>
        <taxon>Lysobacterales</taxon>
        <taxon>Lysobacteraceae</taxon>
        <taxon>Montanilutibacter</taxon>
    </lineage>
</organism>
<dbReference type="AlphaFoldDB" id="A0A3M8SU92"/>
<keyword evidence="2" id="KW-1185">Reference proteome</keyword>
<name>A0A3M8SU92_9GAMM</name>
<proteinExistence type="predicted"/>
<gene>
    <name evidence="1" type="ORF">EER27_03630</name>
</gene>
<protein>
    <submittedName>
        <fullName evidence="1">Uncharacterized protein</fullName>
    </submittedName>
</protein>
<sequence>MVGRTTPFVIVRAAAGQADSAFGQLTSMTYPGGMAVDYVRDTMGRTTEVGVTPSGSTRQVLIREATVVLADARSQPLVIRGMALGRQGSQRQIDRVQRRRMG</sequence>
<comment type="caution">
    <text evidence="1">The sequence shown here is derived from an EMBL/GenBank/DDBJ whole genome shotgun (WGS) entry which is preliminary data.</text>
</comment>
<reference evidence="1 2" key="1">
    <citation type="submission" date="2018-11" db="EMBL/GenBank/DDBJ databases">
        <title>Lysobacter cryohumiis sp. nov., isolated from soil in the Tianshan Mountains, Xinjiang, China.</title>
        <authorList>
            <person name="Luo Y."/>
            <person name="Sheng H."/>
        </authorList>
    </citation>
    <scope>NUCLEOTIDE SEQUENCE [LARGE SCALE GENOMIC DNA]</scope>
    <source>
        <strain evidence="1 2">ZS60</strain>
    </source>
</reference>
<evidence type="ECO:0000313" key="1">
    <source>
        <dbReference type="EMBL" id="RNF84908.1"/>
    </source>
</evidence>
<evidence type="ECO:0000313" key="2">
    <source>
        <dbReference type="Proteomes" id="UP000267049"/>
    </source>
</evidence>
<dbReference type="EMBL" id="RIBS01000002">
    <property type="protein sequence ID" value="RNF84908.1"/>
    <property type="molecule type" value="Genomic_DNA"/>
</dbReference>